<keyword evidence="3" id="KW-0677">Repeat</keyword>
<feature type="region of interest" description="Disordered" evidence="5">
    <location>
        <begin position="789"/>
        <end position="823"/>
    </location>
</feature>
<sequence length="2622" mass="288701">MKMMTNTNNNNIVNDIKKLQDSLEKLYNTSSINFNGNVVGQQQSSTHQLLKDDIRILLDVLECPVFESILNVQYSLQQLREQFQQHPSILPVDVDIDTTTLELNLNLPNDDNNNISINQQQPQQQQLNKHHHQQHTHNNDNERGEAVIAVGGIGDHHNNQFDYDNRTIPSKFSLQQYMYDYDNQEQSSIGGGSGGGRDYCEPDYVNISLQDEAFRKGINELAQGRMIQTVELYKPEGKSLGFKVVGLNHPSSSSDSLFGNNGTTNNNSGSNSNGQQQQQQPPEQEKQQKGHHFDDMLNNNKKLGIYIQEIHENGIAARSGLLKPLDQILAIDRHLFTNDLSHEDAINILQSAKGVIRLIVARPNTNNSNNNNNDVIDDVKTSSISTTTTTTLPTTIIAQSTNSKQITTTLSDVKRSPSNASDSSSSNNSSIVNNNNNNCNNDNNMVLNTEWIQIDCIELDQENENGLGFGIVGGRSSGVIVKTIIPGGAAAKDNRLQIGDHILQINGVNMRGMSSDQVAQILRQTNGQHIKLIVARPVDPSLDLQVIQNTLTIVPTKSINDPIELEKQIHLLSIQQQQQQQCNQENINCFNQQSNDYNMIDVQQQQQHRHINDNNNNLKFSNNNNNNNNLVANVSDILISSTNDPKFQSDQMETFEVELIKDQQGLGITIAGYVCEKVAEEISGIFIKSIATGSVAERSKMIQINDQIIEVDKRSLYGYNNLQAVDLLRNTGKIVRLKLARYIKGSKYHDQIQQGVMNAEQQQQITAVAAATTTTTTTTVRGGPTVIQINSSNNNNNNNSTSPSMNLITSVPSSSTSSSLAHRSPNDLREKWSAIVGPDFDIIIASVTKFCHDGGLGISLEGVIDIENGNECRPHHYINSILSNGPVGRNGLLQKNDELLEVNGIRLHGLKHSDVLPLLKDLPIEVQLVCARPKPTTTISANNITTTINNKNPFVVQMPTTTTTTTQQSNIDIAKFNNTTISTTVHLQQHLHHHLDPSPMTSTSFIDRLVKAKSDGSLAMMTTPIAGTFTGLDDDVSSNELSKIRSRSLEPLTGLAMWSHEPQVIKLMKGERGLGFSILDYQDPMNPNDTVIVIRSLVPGGVAQQDGRLLPGDRLLFVNDQNLENASLDKAVQALKGAPKGVVIVGVAKPLPLPESALHLAAVAASSSLSTTKNNNNDPITQYKNQNGRNRMVLALADNASNGYIVKSLDPNGVIDQDGRINIGDYIVTLNGKSLRGLSKTDVLAILDDCEQRQQQQQQQRIRRYESSASFSEDRNENLKTNKNLLRSSNFNCSSINATATMDLNRNSVAKMIQNDDDDNRKKETIIREKNQDFMIPSTTTSNDDDHQSSSKKNILNVETYICRDKNNNDDNFQNSVSKDIDKQDYNDDDDGDENEIYENENNLNQIRTTTATISTTDKLIVQNDITSLSSSSISKRKWGQEILVELIRNENSGFGISIIGGKEMITNNNGNHHHHQHHTAAATILTGILIKKILPDSPAAKCGLMKMGDRLLEVDGNDLRLATHDEAVDVIKKAKNPVKFLIQTLLPLNKQQQQHIIHLQLSNSSTKQQLSINEQSSSSPCSNLNKNNNKNKSFTYVNDDDDDDDNLVNFNDNVHSDEEHEKEKSSLSSPTPFPSSTLITTATNRCQKQDEDELTIDSNHLFIISSSSSSTTQKHSHSSFTTTTTTNEQESDMNLVGIVDDDDYDSDDGTTIKQINSIKETEKFNHPISSISSTIDKESLQPPPLSSSNSTLDDEKFSVTSAANIPLTQQEIDESLPEDIIEDEYGYSIKKIRKKYADIDGTTILVDLHKGMAGLGISLAGNRDRKKMSVFICGMHPKGSAYKDGRLCIGDEILEVNGIVLYGRSHLNASAIIKSLACPTYRIIVLRRDGALAEMAVKPLTQFPVHLEDFLEEKYCKFKGVRTITVRKATQGLGIMIIEGKRPDVGRGVFVSDIQDGSPAENAGLSVGDMILCVNHIDLIGADYETAANALKCAEGLLTLVIAKPIKLIPYEQQSLSTTTTTSPNVLTDHHHHHTKSNKIQETSNMSMDNNNDTMNCTIINNNAPNQPQPPPSLSPSYSHHISQSFTPHPPPPPPPTPPPVPLSSLSNLDLLSSKNLYHNTIITTNNNNQQMNNFIIEPPPLPPPPTPIMIANMHENMNQKPNPSAKIIDSLSCYSNLIITTTTTSSIPTATATTITATTTTAAATGMNITNSSSLQQQQQQQEQQKIQKLNQFHPIHSNIIINNDDKKLITIKSSTTTTTTATMISTTTTTTTSLSSSTTLASGINNELQQSSNDYKTCPVRLCEETTIEIIREKIGLGLSIVGGSDTPLNTVIIHEVYPNGAAYIDGRLKPGDQILEVNGENLRHATHEQAIKALRQTPPIIKMKIYRDKNHDNFIANNNNNNDFISQHENLQIFDVKLTKKPGKGLGLSIVVRRDGNGIYIKDIVEGGIADLDGHLMIGDQIIKVNGRDLTNVEDAALLLKTAKGMINLKIGRLKSTTPPPSSSINLNNSKYEELTSDETKEIEIEKGPDGLGFSIVGGYGSIHGNLPICIRKIFDHGQASIDGRLNEGDIILAVNDIDVTRLPHDHVVDILKNVHGKVKLLIYQTNNSPSSTSSSSY</sequence>
<feature type="compositionally biased region" description="Low complexity" evidence="5">
    <location>
        <begin position="1572"/>
        <end position="1594"/>
    </location>
</feature>
<feature type="region of interest" description="Disordered" evidence="5">
    <location>
        <begin position="2020"/>
        <end position="2106"/>
    </location>
</feature>
<dbReference type="PROSITE" id="PS50106">
    <property type="entry name" value="PDZ"/>
    <property type="match status" value="12"/>
</dbReference>
<feature type="domain" description="PDZ" evidence="6">
    <location>
        <begin position="1924"/>
        <end position="2007"/>
    </location>
</feature>
<dbReference type="Pfam" id="PF00595">
    <property type="entry name" value="PDZ"/>
    <property type="match status" value="12"/>
</dbReference>
<feature type="domain" description="PDZ" evidence="6">
    <location>
        <begin position="456"/>
        <end position="525"/>
    </location>
</feature>
<feature type="domain" description="PDZ" evidence="6">
    <location>
        <begin position="1179"/>
        <end position="1249"/>
    </location>
</feature>
<feature type="compositionally biased region" description="Low complexity" evidence="5">
    <location>
        <begin position="416"/>
        <end position="436"/>
    </location>
</feature>
<feature type="domain" description="PDZ" evidence="6">
    <location>
        <begin position="854"/>
        <end position="934"/>
    </location>
</feature>
<evidence type="ECO:0000259" key="6">
    <source>
        <dbReference type="PROSITE" id="PS50106"/>
    </source>
</evidence>
<feature type="region of interest" description="Disordered" evidence="5">
    <location>
        <begin position="1668"/>
        <end position="1690"/>
    </location>
</feature>
<feature type="compositionally biased region" description="Low complexity" evidence="5">
    <location>
        <begin position="2044"/>
        <end position="2067"/>
    </location>
</feature>
<gene>
    <name evidence="7" type="ORF">HUG17_9663</name>
</gene>
<feature type="region of interest" description="Disordered" evidence="5">
    <location>
        <begin position="1367"/>
        <end position="1396"/>
    </location>
</feature>
<feature type="domain" description="PDZ" evidence="6">
    <location>
        <begin position="656"/>
        <end position="743"/>
    </location>
</feature>
<reference evidence="7" key="2">
    <citation type="journal article" date="2021" name="World Allergy Organ. J.">
        <title>Chromosome-level assembly of Dermatophagoides farinae genome and transcriptome reveals two novel allergens Der f 37 and Der f 39.</title>
        <authorList>
            <person name="Chen J."/>
            <person name="Cai Z."/>
            <person name="Fan D."/>
            <person name="Hu J."/>
            <person name="Hou Y."/>
            <person name="He Y."/>
            <person name="Zhang Z."/>
            <person name="Zhao Z."/>
            <person name="Gao P."/>
            <person name="Hu W."/>
            <person name="Sun J."/>
            <person name="Li J."/>
            <person name="Ji K."/>
        </authorList>
    </citation>
    <scope>NUCLEOTIDE SEQUENCE</scope>
    <source>
        <strain evidence="7">JKM2019</strain>
    </source>
</reference>
<evidence type="ECO:0000256" key="4">
    <source>
        <dbReference type="ARBA" id="ARBA00023136"/>
    </source>
</evidence>
<dbReference type="EMBL" id="SDOV01000003">
    <property type="protein sequence ID" value="KAH7642972.1"/>
    <property type="molecule type" value="Genomic_DNA"/>
</dbReference>
<dbReference type="Gene3D" id="2.30.42.10">
    <property type="match status" value="12"/>
</dbReference>
<dbReference type="InterPro" id="IPR036034">
    <property type="entry name" value="PDZ_sf"/>
</dbReference>
<feature type="region of interest" description="Disordered" evidence="5">
    <location>
        <begin position="110"/>
        <end position="139"/>
    </location>
</feature>
<feature type="domain" description="PDZ" evidence="6">
    <location>
        <begin position="2419"/>
        <end position="2499"/>
    </location>
</feature>
<protein>
    <recommendedName>
        <fullName evidence="6">PDZ domain-containing protein</fullName>
    </recommendedName>
</protein>
<comment type="caution">
    <text evidence="7">The sequence shown here is derived from an EMBL/GenBank/DDBJ whole genome shotgun (WGS) entry which is preliminary data.</text>
</comment>
<feature type="compositionally biased region" description="Low complexity" evidence="5">
    <location>
        <begin position="790"/>
        <end position="823"/>
    </location>
</feature>
<feature type="domain" description="PDZ" evidence="6">
    <location>
        <begin position="1444"/>
        <end position="1547"/>
    </location>
</feature>
<feature type="compositionally biased region" description="Pro residues" evidence="5">
    <location>
        <begin position="2089"/>
        <end position="2103"/>
    </location>
</feature>
<dbReference type="CDD" id="cd06791">
    <property type="entry name" value="PDZ3_MUPP1-like"/>
    <property type="match status" value="1"/>
</dbReference>
<feature type="compositionally biased region" description="Acidic residues" evidence="5">
    <location>
        <begin position="1387"/>
        <end position="1396"/>
    </location>
</feature>
<dbReference type="Proteomes" id="UP000828236">
    <property type="component" value="Unassembled WGS sequence"/>
</dbReference>
<feature type="region of interest" description="Disordered" evidence="5">
    <location>
        <begin position="251"/>
        <end position="295"/>
    </location>
</feature>
<feature type="compositionally biased region" description="Low complexity" evidence="5">
    <location>
        <begin position="259"/>
        <end position="282"/>
    </location>
</feature>
<dbReference type="InterPro" id="IPR051342">
    <property type="entry name" value="PDZ_scaffold"/>
</dbReference>
<dbReference type="FunFam" id="2.30.42.10:FF:000038">
    <property type="entry name" value="Multiple PDZ domain protein isoform X1"/>
    <property type="match status" value="1"/>
</dbReference>
<feature type="compositionally biased region" description="Low complexity" evidence="5">
    <location>
        <begin position="110"/>
        <end position="127"/>
    </location>
</feature>
<dbReference type="PANTHER" id="PTHR19964">
    <property type="entry name" value="MULTIPLE PDZ DOMAIN PROTEIN"/>
    <property type="match status" value="1"/>
</dbReference>
<evidence type="ECO:0000256" key="2">
    <source>
        <dbReference type="ARBA" id="ARBA00022553"/>
    </source>
</evidence>
<keyword evidence="2" id="KW-0597">Phosphoprotein</keyword>
<dbReference type="FunFam" id="2.30.42.10:FF:000070">
    <property type="entry name" value="Multiple PDZ domain protein"/>
    <property type="match status" value="1"/>
</dbReference>
<feature type="region of interest" description="Disordered" evidence="5">
    <location>
        <begin position="1733"/>
        <end position="1754"/>
    </location>
</feature>
<feature type="compositionally biased region" description="Low complexity" evidence="5">
    <location>
        <begin position="1668"/>
        <end position="1687"/>
    </location>
</feature>
<keyword evidence="4" id="KW-0472">Membrane</keyword>
<evidence type="ECO:0000256" key="3">
    <source>
        <dbReference type="ARBA" id="ARBA00022737"/>
    </source>
</evidence>
<proteinExistence type="predicted"/>
<dbReference type="InterPro" id="IPR001478">
    <property type="entry name" value="PDZ"/>
</dbReference>
<dbReference type="CDD" id="cd06669">
    <property type="entry name" value="PDZ5_MUPP1-like"/>
    <property type="match status" value="1"/>
</dbReference>
<evidence type="ECO:0000313" key="7">
    <source>
        <dbReference type="EMBL" id="KAH7642972.1"/>
    </source>
</evidence>
<feature type="compositionally biased region" description="Low complexity" evidence="5">
    <location>
        <begin position="1627"/>
        <end position="1639"/>
    </location>
</feature>
<feature type="region of interest" description="Disordered" evidence="5">
    <location>
        <begin position="1327"/>
        <end position="1353"/>
    </location>
</feature>
<feature type="domain" description="PDZ" evidence="6">
    <location>
        <begin position="1806"/>
        <end position="1876"/>
    </location>
</feature>
<dbReference type="CDD" id="cd06672">
    <property type="entry name" value="PDZ8_MUPP1-PDZ7_PATJ-PDZ2_INAD-like"/>
    <property type="match status" value="1"/>
</dbReference>
<dbReference type="CDD" id="cd06673">
    <property type="entry name" value="PDZ10_MUPP1-PDZ8_PATJ-like"/>
    <property type="match status" value="1"/>
</dbReference>
<dbReference type="GO" id="GO:0016020">
    <property type="term" value="C:membrane"/>
    <property type="evidence" value="ECO:0007669"/>
    <property type="project" value="UniProtKB-SubCell"/>
</dbReference>
<feature type="region of interest" description="Disordered" evidence="5">
    <location>
        <begin position="1261"/>
        <end position="1283"/>
    </location>
</feature>
<feature type="domain" description="PDZ" evidence="6">
    <location>
        <begin position="2310"/>
        <end position="2393"/>
    </location>
</feature>
<name>A0A9D4P3J9_DERFA</name>
<dbReference type="CDD" id="cd23064">
    <property type="entry name" value="PDZ3_INAD-like"/>
    <property type="match status" value="1"/>
</dbReference>
<feature type="region of interest" description="Disordered" evidence="5">
    <location>
        <begin position="408"/>
        <end position="436"/>
    </location>
</feature>
<dbReference type="CDD" id="cd06667">
    <property type="entry name" value="PDZ2_MUPP1-like"/>
    <property type="match status" value="1"/>
</dbReference>
<organism evidence="7">
    <name type="scientific">Dermatophagoides farinae</name>
    <name type="common">American house dust mite</name>
    <dbReference type="NCBI Taxonomy" id="6954"/>
    <lineage>
        <taxon>Eukaryota</taxon>
        <taxon>Metazoa</taxon>
        <taxon>Ecdysozoa</taxon>
        <taxon>Arthropoda</taxon>
        <taxon>Chelicerata</taxon>
        <taxon>Arachnida</taxon>
        <taxon>Acari</taxon>
        <taxon>Acariformes</taxon>
        <taxon>Sarcoptiformes</taxon>
        <taxon>Astigmata</taxon>
        <taxon>Psoroptidia</taxon>
        <taxon>Analgoidea</taxon>
        <taxon>Pyroglyphidae</taxon>
        <taxon>Dermatophagoidinae</taxon>
        <taxon>Dermatophagoides</taxon>
    </lineage>
</organism>
<dbReference type="SMART" id="SM00228">
    <property type="entry name" value="PDZ"/>
    <property type="match status" value="12"/>
</dbReference>
<feature type="domain" description="PDZ" evidence="6">
    <location>
        <begin position="1064"/>
        <end position="1144"/>
    </location>
</feature>
<evidence type="ECO:0000256" key="5">
    <source>
        <dbReference type="SAM" id="MobiDB-lite"/>
    </source>
</evidence>
<feature type="compositionally biased region" description="Basic and acidic residues" evidence="5">
    <location>
        <begin position="283"/>
        <end position="295"/>
    </location>
</feature>
<dbReference type="PANTHER" id="PTHR19964:SF92">
    <property type="entry name" value="PATJ HOMOLOG"/>
    <property type="match status" value="1"/>
</dbReference>
<dbReference type="SUPFAM" id="SSF50156">
    <property type="entry name" value="PDZ domain-like"/>
    <property type="match status" value="12"/>
</dbReference>
<feature type="compositionally biased region" description="Low complexity" evidence="5">
    <location>
        <begin position="2076"/>
        <end position="2086"/>
    </location>
</feature>
<comment type="subcellular location">
    <subcellularLocation>
        <location evidence="1">Membrane</location>
    </subcellularLocation>
</comment>
<dbReference type="Gene3D" id="1.10.287.650">
    <property type="entry name" value="L27 domain"/>
    <property type="match status" value="1"/>
</dbReference>
<evidence type="ECO:0000256" key="1">
    <source>
        <dbReference type="ARBA" id="ARBA00004370"/>
    </source>
</evidence>
<feature type="domain" description="PDZ" evidence="6">
    <location>
        <begin position="2526"/>
        <end position="2611"/>
    </location>
</feature>
<feature type="domain" description="PDZ" evidence="6">
    <location>
        <begin position="304"/>
        <end position="364"/>
    </location>
</feature>
<feature type="region of interest" description="Disordered" evidence="5">
    <location>
        <begin position="1569"/>
        <end position="1639"/>
    </location>
</feature>
<accession>A0A9D4P3J9</accession>
<reference evidence="7" key="1">
    <citation type="submission" date="2020-06" db="EMBL/GenBank/DDBJ databases">
        <authorList>
            <person name="Ji K."/>
            <person name="Li J."/>
        </authorList>
    </citation>
    <scope>NUCLEOTIDE SEQUENCE</scope>
    <source>
        <strain evidence="7">JKM2019</strain>
        <tissue evidence="7">Whole body</tissue>
    </source>
</reference>
<feature type="compositionally biased region" description="Basic and acidic residues" evidence="5">
    <location>
        <begin position="1615"/>
        <end position="1626"/>
    </location>
</feature>